<feature type="domain" description="ABC transporter" evidence="5">
    <location>
        <begin position="4"/>
        <end position="234"/>
    </location>
</feature>
<dbReference type="RefSeq" id="WP_173165826.1">
    <property type="nucleotide sequence ID" value="NZ_AP022871.1"/>
</dbReference>
<evidence type="ECO:0000256" key="4">
    <source>
        <dbReference type="ARBA" id="ARBA00066388"/>
    </source>
</evidence>
<dbReference type="Pfam" id="PF00005">
    <property type="entry name" value="ABC_tran"/>
    <property type="match status" value="1"/>
</dbReference>
<evidence type="ECO:0000259" key="5">
    <source>
        <dbReference type="PROSITE" id="PS50893"/>
    </source>
</evidence>
<gene>
    <name evidence="6" type="ORF">Psuf_093980</name>
</gene>
<dbReference type="PANTHER" id="PTHR42781:SF4">
    <property type="entry name" value="SPERMIDINE_PUTRESCINE IMPORT ATP-BINDING PROTEIN POTA"/>
    <property type="match status" value="1"/>
</dbReference>
<dbReference type="PROSITE" id="PS00211">
    <property type="entry name" value="ABC_TRANSPORTER_1"/>
    <property type="match status" value="1"/>
</dbReference>
<evidence type="ECO:0000313" key="7">
    <source>
        <dbReference type="Proteomes" id="UP000503011"/>
    </source>
</evidence>
<dbReference type="AlphaFoldDB" id="A0A6F8Z0X5"/>
<name>A0A6F8Z0X5_9ACTN</name>
<evidence type="ECO:0000256" key="1">
    <source>
        <dbReference type="ARBA" id="ARBA00022448"/>
    </source>
</evidence>
<dbReference type="SMART" id="SM00382">
    <property type="entry name" value="AAA"/>
    <property type="match status" value="1"/>
</dbReference>
<dbReference type="GO" id="GO:0005524">
    <property type="term" value="F:ATP binding"/>
    <property type="evidence" value="ECO:0007669"/>
    <property type="project" value="UniProtKB-KW"/>
</dbReference>
<dbReference type="InterPro" id="IPR003439">
    <property type="entry name" value="ABC_transporter-like_ATP-bd"/>
</dbReference>
<evidence type="ECO:0000256" key="3">
    <source>
        <dbReference type="ARBA" id="ARBA00022840"/>
    </source>
</evidence>
<dbReference type="InterPro" id="IPR008995">
    <property type="entry name" value="Mo/tungstate-bd_C_term_dom"/>
</dbReference>
<dbReference type="GO" id="GO:0015418">
    <property type="term" value="F:ABC-type quaternary ammonium compound transporting activity"/>
    <property type="evidence" value="ECO:0007669"/>
    <property type="project" value="UniProtKB-EC"/>
</dbReference>
<evidence type="ECO:0000256" key="2">
    <source>
        <dbReference type="ARBA" id="ARBA00022741"/>
    </source>
</evidence>
<dbReference type="SUPFAM" id="SSF52540">
    <property type="entry name" value="P-loop containing nucleoside triphosphate hydrolases"/>
    <property type="match status" value="1"/>
</dbReference>
<proteinExistence type="predicted"/>
<dbReference type="InterPro" id="IPR017871">
    <property type="entry name" value="ABC_transporter-like_CS"/>
</dbReference>
<dbReference type="FunFam" id="3.40.50.300:FF:000425">
    <property type="entry name" value="Probable ABC transporter, ATP-binding subunit"/>
    <property type="match status" value="1"/>
</dbReference>
<dbReference type="GO" id="GO:0043190">
    <property type="term" value="C:ATP-binding cassette (ABC) transporter complex"/>
    <property type="evidence" value="ECO:0007669"/>
    <property type="project" value="InterPro"/>
</dbReference>
<organism evidence="6 7">
    <name type="scientific">Phytohabitans suffuscus</name>
    <dbReference type="NCBI Taxonomy" id="624315"/>
    <lineage>
        <taxon>Bacteria</taxon>
        <taxon>Bacillati</taxon>
        <taxon>Actinomycetota</taxon>
        <taxon>Actinomycetes</taxon>
        <taxon>Micromonosporales</taxon>
        <taxon>Micromonosporaceae</taxon>
    </lineage>
</organism>
<accession>A0A6F8Z0X5</accession>
<keyword evidence="2" id="KW-0547">Nucleotide-binding</keyword>
<dbReference type="Pfam" id="PF08402">
    <property type="entry name" value="TOBE_2"/>
    <property type="match status" value="1"/>
</dbReference>
<dbReference type="Proteomes" id="UP000503011">
    <property type="component" value="Chromosome"/>
</dbReference>
<dbReference type="EMBL" id="AP022871">
    <property type="protein sequence ID" value="BCB92085.1"/>
    <property type="molecule type" value="Genomic_DNA"/>
</dbReference>
<dbReference type="GO" id="GO:0016887">
    <property type="term" value="F:ATP hydrolysis activity"/>
    <property type="evidence" value="ECO:0007669"/>
    <property type="project" value="InterPro"/>
</dbReference>
<dbReference type="Gene3D" id="3.40.50.300">
    <property type="entry name" value="P-loop containing nucleotide triphosphate hydrolases"/>
    <property type="match status" value="1"/>
</dbReference>
<reference evidence="6 7" key="2">
    <citation type="submission" date="2020-03" db="EMBL/GenBank/DDBJ databases">
        <authorList>
            <person name="Ichikawa N."/>
            <person name="Kimura A."/>
            <person name="Kitahashi Y."/>
            <person name="Uohara A."/>
        </authorList>
    </citation>
    <scope>NUCLEOTIDE SEQUENCE [LARGE SCALE GENOMIC DNA]</scope>
    <source>
        <strain evidence="6 7">NBRC 105367</strain>
    </source>
</reference>
<dbReference type="InterPro" id="IPR013611">
    <property type="entry name" value="Transp-assoc_OB_typ2"/>
</dbReference>
<dbReference type="PROSITE" id="PS50893">
    <property type="entry name" value="ABC_TRANSPORTER_2"/>
    <property type="match status" value="1"/>
</dbReference>
<protein>
    <recommendedName>
        <fullName evidence="4">ABC-type quaternary amine transporter</fullName>
        <ecNumber evidence="4">7.6.2.9</ecNumber>
    </recommendedName>
</protein>
<sequence>MAELELVGLSKRYGRDLVLDDVSLSVQEGELVTVLGQSGSGKTTMLRSIAGFVTPSGGDVLVHGRSVLNAPINQRGIGIVFQNYALFPHLSVRQNVGYGLRVRRLPRHEIRERVDRELDRVMLTPYADRKPGQLSGGQQQRVAVARALVLRPRIVLFDEPFSNLDAMLRESLRRELRDLQKRLRFTAMFVTHDQREAMALADRVAVMRGGRLVQMGAPTDVYERPAHRAIAELLGRANLLDCEPATGEDGRALLRWRGHTLRTDDDLAGAGADPCVLLRPEYVAVRPGAPDPPAPNQLGGVLSSVEYHGSSRLAVITEPGGGTLLADLRAGPADPYLAPGDPVTASWPAAAVRVIGS</sequence>
<reference evidence="6 7" key="1">
    <citation type="submission" date="2020-03" db="EMBL/GenBank/DDBJ databases">
        <title>Whole genome shotgun sequence of Phytohabitans suffuscus NBRC 105367.</title>
        <authorList>
            <person name="Komaki H."/>
            <person name="Tamura T."/>
        </authorList>
    </citation>
    <scope>NUCLEOTIDE SEQUENCE [LARGE SCALE GENOMIC DNA]</scope>
    <source>
        <strain evidence="6 7">NBRC 105367</strain>
    </source>
</reference>
<keyword evidence="3 6" id="KW-0067">ATP-binding</keyword>
<dbReference type="InterPro" id="IPR027417">
    <property type="entry name" value="P-loop_NTPase"/>
</dbReference>
<dbReference type="SUPFAM" id="SSF50331">
    <property type="entry name" value="MOP-like"/>
    <property type="match status" value="1"/>
</dbReference>
<dbReference type="KEGG" id="psuu:Psuf_093980"/>
<keyword evidence="7" id="KW-1185">Reference proteome</keyword>
<dbReference type="EC" id="7.6.2.9" evidence="4"/>
<keyword evidence="1" id="KW-0813">Transport</keyword>
<dbReference type="InterPro" id="IPR003593">
    <property type="entry name" value="AAA+_ATPase"/>
</dbReference>
<dbReference type="InterPro" id="IPR050093">
    <property type="entry name" value="ABC_SmlMolc_Importer"/>
</dbReference>
<evidence type="ECO:0000313" key="6">
    <source>
        <dbReference type="EMBL" id="BCB92085.1"/>
    </source>
</evidence>
<dbReference type="PANTHER" id="PTHR42781">
    <property type="entry name" value="SPERMIDINE/PUTRESCINE IMPORT ATP-BINDING PROTEIN POTA"/>
    <property type="match status" value="1"/>
</dbReference>